<keyword evidence="9" id="KW-0175">Coiled coil</keyword>
<protein>
    <submittedName>
        <fullName evidence="14">Variant surface glycoprotein 1125.467</fullName>
    </submittedName>
</protein>
<comment type="subcellular location">
    <subcellularLocation>
        <location evidence="2">Cell membrane</location>
        <topology evidence="2">Lipid-anchor</topology>
        <topology evidence="2">GPI-anchor</topology>
    </subcellularLocation>
</comment>
<accession>A0A1J0R603</accession>
<evidence type="ECO:0000259" key="12">
    <source>
        <dbReference type="Pfam" id="PF10659"/>
    </source>
</evidence>
<dbReference type="AlphaFoldDB" id="A0A1J0R603"/>
<keyword evidence="4" id="KW-0336">GPI-anchor</keyword>
<evidence type="ECO:0000256" key="2">
    <source>
        <dbReference type="ARBA" id="ARBA00004609"/>
    </source>
</evidence>
<feature type="region of interest" description="Disordered" evidence="10">
    <location>
        <begin position="428"/>
        <end position="465"/>
    </location>
</feature>
<feature type="region of interest" description="Disordered" evidence="10">
    <location>
        <begin position="393"/>
        <end position="413"/>
    </location>
</feature>
<sequence>MTTNLLLGLLLITTTATQNAVTAPGDGKNTFEYRVLCALVNIAKLPTNAITLPTVSEETFLAIEVLNMSASNDEWKKNFPEEGKPDPEPTPPCTSCDKRIRCDNKYSRYKQVKSTLDTETKAQETKGKHNLFSGVQQTAAGQRWQLQLHDIATTAATLKQNFIKSPYYPAANIADEIKHDLQQALYGTQSKPAGGTYTDQWTQTGTRSADCKADKAAKSIRGDLACLCIADGTQTKQACKDTLGPTRSTWATNAEPININTIETGCKGQTKPKLTAAVIRKALSAFAHALRSNDAGGADAILLGHAHSDGSCGGTAGNACVDYTATLAPATADDDNNIPWYKNMAAAAKKLEQVEKAKYEAEKINSRLNELKSQAESLYKTLKISEDKQVAQTHSPGATLPVKQESKCKPQNKTPTDCPSEHCDYDEKATDGKKCKPKPGTETAAAVTGGEQAGGATNTKGKKCSSKKSADECTVNCKWEGKECKDFIFLVNNKLDLVTAAFMSMVVSNEFCSIL</sequence>
<evidence type="ECO:0000256" key="7">
    <source>
        <dbReference type="ARBA" id="ARBA00023180"/>
    </source>
</evidence>
<evidence type="ECO:0000256" key="8">
    <source>
        <dbReference type="ARBA" id="ARBA00023288"/>
    </source>
</evidence>
<keyword evidence="3" id="KW-1003">Cell membrane</keyword>
<dbReference type="VEuPathDB" id="TriTrypDB:Tb927.8.130"/>
<feature type="domain" description="Trypanosome variant surface glycoprotein C-terminal" evidence="12">
    <location>
        <begin position="408"/>
        <end position="506"/>
    </location>
</feature>
<evidence type="ECO:0000313" key="14">
    <source>
        <dbReference type="EMBL" id="APD73235.1"/>
    </source>
</evidence>
<evidence type="ECO:0000256" key="4">
    <source>
        <dbReference type="ARBA" id="ARBA00022622"/>
    </source>
</evidence>
<dbReference type="Pfam" id="PF10659">
    <property type="entry name" value="Trypan_glycop_C"/>
    <property type="match status" value="1"/>
</dbReference>
<dbReference type="VEuPathDB" id="TriTrypDB:Tb1125.Tb11.v5.0924"/>
<keyword evidence="5 11" id="KW-0732">Signal</keyword>
<evidence type="ECO:0000256" key="10">
    <source>
        <dbReference type="SAM" id="MobiDB-lite"/>
    </source>
</evidence>
<evidence type="ECO:0000256" key="6">
    <source>
        <dbReference type="ARBA" id="ARBA00023136"/>
    </source>
</evidence>
<feature type="coiled-coil region" evidence="9">
    <location>
        <begin position="351"/>
        <end position="388"/>
    </location>
</feature>
<dbReference type="VEuPathDB" id="TriTrypDB:Tb427_000210300"/>
<feature type="chain" id="PRO_5012814182" evidence="11">
    <location>
        <begin position="17"/>
        <end position="515"/>
    </location>
</feature>
<evidence type="ECO:0000256" key="3">
    <source>
        <dbReference type="ARBA" id="ARBA00022475"/>
    </source>
</evidence>
<dbReference type="InterPro" id="IPR025932">
    <property type="entry name" value="Trypano_VSG_B_N_dom"/>
</dbReference>
<organism evidence="14">
    <name type="scientific">Trypanosoma brucei</name>
    <dbReference type="NCBI Taxonomy" id="5691"/>
    <lineage>
        <taxon>Eukaryota</taxon>
        <taxon>Discoba</taxon>
        <taxon>Euglenozoa</taxon>
        <taxon>Kinetoplastea</taxon>
        <taxon>Metakinetoplastina</taxon>
        <taxon>Trypanosomatida</taxon>
        <taxon>Trypanosomatidae</taxon>
        <taxon>Trypanosoma</taxon>
    </lineage>
</organism>
<keyword evidence="7" id="KW-0325">Glycoprotein</keyword>
<evidence type="ECO:0000256" key="1">
    <source>
        <dbReference type="ARBA" id="ARBA00002523"/>
    </source>
</evidence>
<evidence type="ECO:0000259" key="13">
    <source>
        <dbReference type="Pfam" id="PF13206"/>
    </source>
</evidence>
<proteinExistence type="predicted"/>
<dbReference type="Pfam" id="PF13206">
    <property type="entry name" value="VSG_B"/>
    <property type="match status" value="1"/>
</dbReference>
<dbReference type="EMBL" id="KX699279">
    <property type="protein sequence ID" value="APD73235.1"/>
    <property type="molecule type" value="Genomic_DNA"/>
</dbReference>
<keyword evidence="6" id="KW-0472">Membrane</keyword>
<comment type="function">
    <text evidence="1">VSG forms a coat on the surface of the parasite. The trypanosome evades the immune response of the host by expressing a series of antigenically distinct VSGs from an estimated 1000 VSG genes.</text>
</comment>
<reference evidence="14" key="1">
    <citation type="submission" date="2016-08" db="EMBL/GenBank/DDBJ databases">
        <title>VSG repertoire of Trypanosoma brucei EATRO 1125.</title>
        <authorList>
            <person name="Cross G.A."/>
        </authorList>
    </citation>
    <scope>NUCLEOTIDE SEQUENCE</scope>
    <source>
        <strain evidence="14">EATRO 1125</strain>
    </source>
</reference>
<dbReference type="GO" id="GO:0098552">
    <property type="term" value="C:side of membrane"/>
    <property type="evidence" value="ECO:0007669"/>
    <property type="project" value="UniProtKB-KW"/>
</dbReference>
<evidence type="ECO:0000256" key="11">
    <source>
        <dbReference type="SAM" id="SignalP"/>
    </source>
</evidence>
<feature type="domain" description="Trypanosome variant surface glycoprotein B-type N-terminal" evidence="13">
    <location>
        <begin position="12"/>
        <end position="369"/>
    </location>
</feature>
<evidence type="ECO:0000256" key="9">
    <source>
        <dbReference type="SAM" id="Coils"/>
    </source>
</evidence>
<evidence type="ECO:0000256" key="5">
    <source>
        <dbReference type="ARBA" id="ARBA00022729"/>
    </source>
</evidence>
<keyword evidence="8" id="KW-0449">Lipoprotein</keyword>
<dbReference type="InterPro" id="IPR019609">
    <property type="entry name" value="Variant_surf_glycoprt_trypan_C"/>
</dbReference>
<name>A0A1J0R603_9TRYP</name>
<feature type="signal peptide" evidence="11">
    <location>
        <begin position="1"/>
        <end position="16"/>
    </location>
</feature>
<dbReference type="GO" id="GO:0005886">
    <property type="term" value="C:plasma membrane"/>
    <property type="evidence" value="ECO:0007669"/>
    <property type="project" value="UniProtKB-SubCell"/>
</dbReference>